<keyword evidence="1" id="KW-1133">Transmembrane helix</keyword>
<dbReference type="EMBL" id="JAMWBK010000006">
    <property type="protein sequence ID" value="KAJ8904291.1"/>
    <property type="molecule type" value="Genomic_DNA"/>
</dbReference>
<keyword evidence="1" id="KW-0472">Membrane</keyword>
<proteinExistence type="predicted"/>
<dbReference type="PANTHER" id="PTHR43592">
    <property type="entry name" value="CAAX AMINO TERMINAL PROTEASE"/>
    <property type="match status" value="1"/>
</dbReference>
<dbReference type="InterPro" id="IPR003675">
    <property type="entry name" value="Rce1/LyrA-like_dom"/>
</dbReference>
<feature type="transmembrane region" description="Helical" evidence="1">
    <location>
        <begin position="331"/>
        <end position="351"/>
    </location>
</feature>
<keyword evidence="1" id="KW-0812">Transmembrane</keyword>
<name>A0AAV8US36_9RHOD</name>
<reference evidence="3 4" key="1">
    <citation type="journal article" date="2023" name="Nat. Commun.">
        <title>Origin of minicircular mitochondrial genomes in red algae.</title>
        <authorList>
            <person name="Lee Y."/>
            <person name="Cho C.H."/>
            <person name="Lee Y.M."/>
            <person name="Park S.I."/>
            <person name="Yang J.H."/>
            <person name="West J.A."/>
            <person name="Bhattacharya D."/>
            <person name="Yoon H.S."/>
        </authorList>
    </citation>
    <scope>NUCLEOTIDE SEQUENCE [LARGE SCALE GENOMIC DNA]</scope>
    <source>
        <strain evidence="3 4">CCMP1338</strain>
        <tissue evidence="3">Whole cell</tissue>
    </source>
</reference>
<evidence type="ECO:0000256" key="1">
    <source>
        <dbReference type="SAM" id="Phobius"/>
    </source>
</evidence>
<feature type="transmembrane region" description="Helical" evidence="1">
    <location>
        <begin position="363"/>
        <end position="382"/>
    </location>
</feature>
<evidence type="ECO:0000313" key="3">
    <source>
        <dbReference type="EMBL" id="KAJ8904291.1"/>
    </source>
</evidence>
<evidence type="ECO:0000259" key="2">
    <source>
        <dbReference type="Pfam" id="PF02517"/>
    </source>
</evidence>
<dbReference type="GO" id="GO:0080120">
    <property type="term" value="P:CAAX-box protein maturation"/>
    <property type="evidence" value="ECO:0007669"/>
    <property type="project" value="UniProtKB-ARBA"/>
</dbReference>
<protein>
    <recommendedName>
        <fullName evidence="2">CAAX prenyl protease 2/Lysostaphin resistance protein A-like domain-containing protein</fullName>
    </recommendedName>
</protein>
<keyword evidence="4" id="KW-1185">Reference proteome</keyword>
<dbReference type="AlphaFoldDB" id="A0AAV8US36"/>
<organism evidence="3 4">
    <name type="scientific">Rhodosorus marinus</name>
    <dbReference type="NCBI Taxonomy" id="101924"/>
    <lineage>
        <taxon>Eukaryota</taxon>
        <taxon>Rhodophyta</taxon>
        <taxon>Stylonematophyceae</taxon>
        <taxon>Stylonematales</taxon>
        <taxon>Stylonemataceae</taxon>
        <taxon>Rhodosorus</taxon>
    </lineage>
</organism>
<comment type="caution">
    <text evidence="3">The sequence shown here is derived from an EMBL/GenBank/DDBJ whole genome shotgun (WGS) entry which is preliminary data.</text>
</comment>
<gene>
    <name evidence="3" type="ORF">NDN08_000813</name>
</gene>
<evidence type="ECO:0000313" key="4">
    <source>
        <dbReference type="Proteomes" id="UP001157974"/>
    </source>
</evidence>
<sequence length="410" mass="46125">MMGFVSTVRVRNAARSNPMIRRRPFRTYECRREFRGMVRMTGSDLPMESTPPAVPDEESAIVLEDQRPKWAPEWLPNWVINPNPWLQLAILLPLYAVHLFYFSKKGWPLPFKFLAKDKGGHSLGLGNNLENLTLDSVVGFLVLAGTLIWRKAMKLEPVVPNLLKSENPPWEVPKGLKVKLLTTIAFLITAFVLSGYGAVFCEQILCVLSVYGVPLTIPTMRAWKVLLGHLMWVYMGVKILGQQLKPFFPPKGKWIGFSVKSNWVWWSIGGYYASSFLFNCADIVNQLIIPQSLFNEETVVSKLVNPENNDLVAMLIGSLGPCVSAPVFEEILYRGFLLPTLVCYMPMHFAIPASSVLFAAHHLNICGVLPLSVLGFAWAIIYTFSRNLLTTILIHAMWNSRVFLGSLLGL</sequence>
<dbReference type="GO" id="GO:0004175">
    <property type="term" value="F:endopeptidase activity"/>
    <property type="evidence" value="ECO:0007669"/>
    <property type="project" value="UniProtKB-ARBA"/>
</dbReference>
<dbReference type="Proteomes" id="UP001157974">
    <property type="component" value="Unassembled WGS sequence"/>
</dbReference>
<accession>A0AAV8US36</accession>
<dbReference type="Pfam" id="PF02517">
    <property type="entry name" value="Rce1-like"/>
    <property type="match status" value="1"/>
</dbReference>
<feature type="domain" description="CAAX prenyl protease 2/Lysostaphin resistance protein A-like" evidence="2">
    <location>
        <begin position="316"/>
        <end position="400"/>
    </location>
</feature>
<dbReference type="PANTHER" id="PTHR43592:SF15">
    <property type="entry name" value="CAAX AMINO TERMINAL PROTEASE FAMILY PROTEIN"/>
    <property type="match status" value="1"/>
</dbReference>